<keyword evidence="3" id="KW-0808">Transferase</keyword>
<reference evidence="3 4" key="1">
    <citation type="submission" date="2015-04" db="EMBL/GenBank/DDBJ databases">
        <title>Whole genome shotgun sequence of Flavihumibacter petaseus NBRC 106054.</title>
        <authorList>
            <person name="Miyazawa S."/>
            <person name="Hosoyama A."/>
            <person name="Hashimoto M."/>
            <person name="Noguchi M."/>
            <person name="Tsuchikane K."/>
            <person name="Ohji S."/>
            <person name="Yamazoe A."/>
            <person name="Ichikawa N."/>
            <person name="Kimura A."/>
            <person name="Fujita N."/>
        </authorList>
    </citation>
    <scope>NUCLEOTIDE SEQUENCE [LARGE SCALE GENOMIC DNA]</scope>
    <source>
        <strain evidence="3 4">NBRC 106054</strain>
    </source>
</reference>
<sequence>MRVLFLVPDFPDPPDRIKGGIQSAVLNLLKGFESLPIDVKVVSISRDTDNEYRRQLYSNVEVIYVPEGPAPLSFVNYFLHCSRAVRNIIKEYKPDIIHFEEGMNFLLIRFFAHKRYKHVLTIHGITFAEAKLKKYWKQRMKWYMNGIVERVMLPPHVIHISKYSKNIFSRLIREKAPIIFNAVGNSYFPIPELKATGNRLLYVGVINRRKNLMSLLKVLDRLQQKGCAFTLDIVGDFDESEKYREEVLPFVAARGLSQRVNFLGWKTQEDLIELYTNHDIVVLPSLQETLPVVIAEAMSAARVMVTTDVGGIPEMIDHGKDGFIYQKHQEDQLEGILMELFNNHELVSEVGAAARRSANRKFHCRVIAEKTFNYYQLLHLSESGESESVFNPSV</sequence>
<dbReference type="InterPro" id="IPR001296">
    <property type="entry name" value="Glyco_trans_1"/>
</dbReference>
<feature type="domain" description="Glycosyltransferase subfamily 4-like N-terminal" evidence="2">
    <location>
        <begin position="19"/>
        <end position="183"/>
    </location>
</feature>
<dbReference type="Proteomes" id="UP000033121">
    <property type="component" value="Unassembled WGS sequence"/>
</dbReference>
<organism evidence="3 4">
    <name type="scientific">Flavihumibacter petaseus NBRC 106054</name>
    <dbReference type="NCBI Taxonomy" id="1220578"/>
    <lineage>
        <taxon>Bacteria</taxon>
        <taxon>Pseudomonadati</taxon>
        <taxon>Bacteroidota</taxon>
        <taxon>Chitinophagia</taxon>
        <taxon>Chitinophagales</taxon>
        <taxon>Chitinophagaceae</taxon>
        <taxon>Flavihumibacter</taxon>
    </lineage>
</organism>
<dbReference type="GO" id="GO:0016757">
    <property type="term" value="F:glycosyltransferase activity"/>
    <property type="evidence" value="ECO:0007669"/>
    <property type="project" value="InterPro"/>
</dbReference>
<proteinExistence type="predicted"/>
<name>A0A0E9N3F0_9BACT</name>
<dbReference type="STRING" id="1220578.FPE01S_03_03660"/>
<comment type="caution">
    <text evidence="3">The sequence shown here is derived from an EMBL/GenBank/DDBJ whole genome shotgun (WGS) entry which is preliminary data.</text>
</comment>
<dbReference type="PANTHER" id="PTHR45947">
    <property type="entry name" value="SULFOQUINOVOSYL TRANSFERASE SQD2"/>
    <property type="match status" value="1"/>
</dbReference>
<dbReference type="Pfam" id="PF00534">
    <property type="entry name" value="Glycos_transf_1"/>
    <property type="match status" value="1"/>
</dbReference>
<evidence type="ECO:0000313" key="3">
    <source>
        <dbReference type="EMBL" id="GAO44328.1"/>
    </source>
</evidence>
<feature type="domain" description="Glycosyl transferase family 1" evidence="1">
    <location>
        <begin position="191"/>
        <end position="356"/>
    </location>
</feature>
<gene>
    <name evidence="3" type="ORF">FPE01S_03_03660</name>
</gene>
<dbReference type="InterPro" id="IPR028098">
    <property type="entry name" value="Glyco_trans_4-like_N"/>
</dbReference>
<dbReference type="CDD" id="cd03801">
    <property type="entry name" value="GT4_PimA-like"/>
    <property type="match status" value="1"/>
</dbReference>
<dbReference type="Pfam" id="PF13439">
    <property type="entry name" value="Glyco_transf_4"/>
    <property type="match status" value="1"/>
</dbReference>
<evidence type="ECO:0000313" key="4">
    <source>
        <dbReference type="Proteomes" id="UP000033121"/>
    </source>
</evidence>
<dbReference type="PANTHER" id="PTHR45947:SF3">
    <property type="entry name" value="SULFOQUINOVOSYL TRANSFERASE SQD2"/>
    <property type="match status" value="1"/>
</dbReference>
<evidence type="ECO:0000259" key="1">
    <source>
        <dbReference type="Pfam" id="PF00534"/>
    </source>
</evidence>
<accession>A0A0E9N3F0</accession>
<evidence type="ECO:0000259" key="2">
    <source>
        <dbReference type="Pfam" id="PF13439"/>
    </source>
</evidence>
<dbReference type="InterPro" id="IPR050194">
    <property type="entry name" value="Glycosyltransferase_grp1"/>
</dbReference>
<dbReference type="EMBL" id="BBWV01000003">
    <property type="protein sequence ID" value="GAO44328.1"/>
    <property type="molecule type" value="Genomic_DNA"/>
</dbReference>
<dbReference type="AlphaFoldDB" id="A0A0E9N3F0"/>
<keyword evidence="4" id="KW-1185">Reference proteome</keyword>
<dbReference type="SUPFAM" id="SSF53756">
    <property type="entry name" value="UDP-Glycosyltransferase/glycogen phosphorylase"/>
    <property type="match status" value="1"/>
</dbReference>
<protein>
    <submittedName>
        <fullName evidence="3">Putative glycosyltransferase</fullName>
    </submittedName>
</protein>
<dbReference type="Gene3D" id="3.40.50.2000">
    <property type="entry name" value="Glycogen Phosphorylase B"/>
    <property type="match status" value="2"/>
</dbReference>